<accession>A0A979GYH0</accession>
<feature type="signal peptide" evidence="1">
    <location>
        <begin position="1"/>
        <end position="22"/>
    </location>
</feature>
<dbReference type="KEGG" id="cpi:Cpin_5704"/>
<dbReference type="AlphaFoldDB" id="A0A979GYH0"/>
<keyword evidence="1" id="KW-0732">Signal</keyword>
<dbReference type="Proteomes" id="UP000002215">
    <property type="component" value="Chromosome"/>
</dbReference>
<name>A0A979GYH0_CHIPD</name>
<evidence type="ECO:0000313" key="2">
    <source>
        <dbReference type="EMBL" id="ACU63126.1"/>
    </source>
</evidence>
<dbReference type="RefSeq" id="WP_012793293.1">
    <property type="nucleotide sequence ID" value="NC_013132.1"/>
</dbReference>
<gene>
    <name evidence="2" type="ordered locus">Cpin_5704</name>
</gene>
<sequence>MTTKLFLSVLLVLVFVSCNSHGVQHKPQNETPKALENKNTYEFVSKRGYDDILETLYQELVSKDPKLEELEMKIGELNSSQDDSTESFDRFNGKVQSYFLAADKQISAISDSLLRERMKLLMISNQTKYNAQTAPHNELLKAIEKNKVVISDLHNVLKIIKTLPLIEKYQKDNVPSTKSIEGFIKQQDRAGSLLDTLVHK</sequence>
<reference evidence="3" key="1">
    <citation type="submission" date="2009-08" db="EMBL/GenBank/DDBJ databases">
        <title>The complete genome of Chitinophaga pinensis DSM 2588.</title>
        <authorList>
            <consortium name="US DOE Joint Genome Institute (JGI-PGF)"/>
            <person name="Lucas S."/>
            <person name="Copeland A."/>
            <person name="Lapidus A."/>
            <person name="Glavina del Rio T."/>
            <person name="Dalin E."/>
            <person name="Tice H."/>
            <person name="Bruce D."/>
            <person name="Goodwin L."/>
            <person name="Pitluck S."/>
            <person name="Kyrpides N."/>
            <person name="Mavromatis K."/>
            <person name="Ivanova N."/>
            <person name="Mikhailova N."/>
            <person name="Sims D."/>
            <person name="Meinche L."/>
            <person name="Brettin T."/>
            <person name="Detter J.C."/>
            <person name="Han C."/>
            <person name="Larimer F."/>
            <person name="Land M."/>
            <person name="Hauser L."/>
            <person name="Markowitz V."/>
            <person name="Cheng J.-F."/>
            <person name="Hugenholtz P."/>
            <person name="Woyke T."/>
            <person name="Wu D."/>
            <person name="Spring S."/>
            <person name="Klenk H.-P."/>
            <person name="Eisen J.A."/>
        </authorList>
    </citation>
    <scope>NUCLEOTIDE SEQUENCE [LARGE SCALE GENOMIC DNA]</scope>
    <source>
        <strain evidence="3">ATCC 43595 / DSM 2588 / LMG 13176 / NBRC 15968 / NCIMB 11800 / UQM 2034</strain>
    </source>
</reference>
<protein>
    <recommendedName>
        <fullName evidence="4">Lipoprotein</fullName>
    </recommendedName>
</protein>
<feature type="chain" id="PRO_5038022869" description="Lipoprotein" evidence="1">
    <location>
        <begin position="23"/>
        <end position="200"/>
    </location>
</feature>
<dbReference type="PROSITE" id="PS51257">
    <property type="entry name" value="PROKAR_LIPOPROTEIN"/>
    <property type="match status" value="1"/>
</dbReference>
<evidence type="ECO:0000256" key="1">
    <source>
        <dbReference type="SAM" id="SignalP"/>
    </source>
</evidence>
<dbReference type="OrthoDB" id="1354837at2"/>
<organism evidence="2 3">
    <name type="scientific">Chitinophaga pinensis (strain ATCC 43595 / DSM 2588 / LMG 13176 / NBRC 15968 / NCIMB 11800 / UQM 2034)</name>
    <dbReference type="NCBI Taxonomy" id="485918"/>
    <lineage>
        <taxon>Bacteria</taxon>
        <taxon>Pseudomonadati</taxon>
        <taxon>Bacteroidota</taxon>
        <taxon>Chitinophagia</taxon>
        <taxon>Chitinophagales</taxon>
        <taxon>Chitinophagaceae</taxon>
        <taxon>Chitinophaga</taxon>
    </lineage>
</organism>
<evidence type="ECO:0008006" key="4">
    <source>
        <dbReference type="Google" id="ProtNLM"/>
    </source>
</evidence>
<proteinExistence type="predicted"/>
<reference evidence="2 3" key="2">
    <citation type="journal article" date="2010" name="Stand. Genomic Sci.">
        <title>Complete genome sequence of Chitinophaga pinensis type strain (UQM 2034).</title>
        <authorList>
            <person name="Glavina Del Rio T."/>
            <person name="Abt B."/>
            <person name="Spring S."/>
            <person name="Lapidus A."/>
            <person name="Nolan M."/>
            <person name="Tice H."/>
            <person name="Copeland A."/>
            <person name="Cheng J.F."/>
            <person name="Chen F."/>
            <person name="Bruce D."/>
            <person name="Goodwin L."/>
            <person name="Pitluck S."/>
            <person name="Ivanova N."/>
            <person name="Mavromatis K."/>
            <person name="Mikhailova N."/>
            <person name="Pati A."/>
            <person name="Chen A."/>
            <person name="Palaniappan K."/>
            <person name="Land M."/>
            <person name="Hauser L."/>
            <person name="Chang Y.J."/>
            <person name="Jeffries C.D."/>
            <person name="Chain P."/>
            <person name="Saunders E."/>
            <person name="Detter J.C."/>
            <person name="Brettin T."/>
            <person name="Rohde M."/>
            <person name="Goker M."/>
            <person name="Bristow J."/>
            <person name="Eisen J.A."/>
            <person name="Markowitz V."/>
            <person name="Hugenholtz P."/>
            <person name="Kyrpides N.C."/>
            <person name="Klenk H.P."/>
            <person name="Lucas S."/>
        </authorList>
    </citation>
    <scope>NUCLEOTIDE SEQUENCE [LARGE SCALE GENOMIC DNA]</scope>
    <source>
        <strain evidence="3">ATCC 43595 / DSM 2588 / LMG 13176 / NBRC 15968 / NCIMB 11800 / UQM 2034</strain>
    </source>
</reference>
<evidence type="ECO:0000313" key="3">
    <source>
        <dbReference type="Proteomes" id="UP000002215"/>
    </source>
</evidence>
<dbReference type="EMBL" id="CP001699">
    <property type="protein sequence ID" value="ACU63126.1"/>
    <property type="molecule type" value="Genomic_DNA"/>
</dbReference>